<dbReference type="SUPFAM" id="SSF51556">
    <property type="entry name" value="Metallo-dependent hydrolases"/>
    <property type="match status" value="1"/>
</dbReference>
<evidence type="ECO:0000313" key="4">
    <source>
        <dbReference type="Proteomes" id="UP000004386"/>
    </source>
</evidence>
<evidence type="ECO:0000256" key="1">
    <source>
        <dbReference type="ARBA" id="ARBA00038310"/>
    </source>
</evidence>
<dbReference type="InterPro" id="IPR052350">
    <property type="entry name" value="Metallo-dep_Lactonases"/>
</dbReference>
<dbReference type="InterPro" id="IPR032466">
    <property type="entry name" value="Metal_Hydrolase"/>
</dbReference>
<protein>
    <submittedName>
        <fullName evidence="3">Amidohydrolase 2</fullName>
    </submittedName>
</protein>
<reference evidence="3 4" key="1">
    <citation type="submission" date="2009-05" db="EMBL/GenBank/DDBJ databases">
        <authorList>
            <person name="Setubal J.C."/>
            <person name="Boyle S."/>
            <person name="Crasta O.R."/>
            <person name="Gillespie J.J."/>
            <person name="Kenyon R.W."/>
            <person name="Lu J."/>
            <person name="Mane S."/>
            <person name="Nagrani S."/>
            <person name="Shallom J.M."/>
            <person name="Shallom S."/>
            <person name="Shukla M."/>
            <person name="Snyder E.E."/>
            <person name="Sobral B.W."/>
            <person name="Wattam A.R."/>
            <person name="Will R."/>
            <person name="Williams K."/>
            <person name="Yoo H."/>
            <person name="Munk C."/>
            <person name="Tapia R."/>
            <person name="Green L."/>
            <person name="Rogers Y."/>
            <person name="Detter J.C."/>
            <person name="Bruce D."/>
            <person name="Brettin T.S."/>
            <person name="Tsolis R."/>
        </authorList>
    </citation>
    <scope>NUCLEOTIDE SEQUENCE [LARGE SCALE GENOMIC DNA]</scope>
    <source>
        <strain evidence="3 4">LMG 3301</strain>
    </source>
</reference>
<comment type="caution">
    <text evidence="3">The sequence shown here is derived from an EMBL/GenBank/DDBJ whole genome shotgun (WGS) entry which is preliminary data.</text>
</comment>
<proteinExistence type="inferred from homology"/>
<evidence type="ECO:0000259" key="2">
    <source>
        <dbReference type="Pfam" id="PF04909"/>
    </source>
</evidence>
<dbReference type="GO" id="GO:0016787">
    <property type="term" value="F:hydrolase activity"/>
    <property type="evidence" value="ECO:0007669"/>
    <property type="project" value="UniProtKB-KW"/>
</dbReference>
<dbReference type="PANTHER" id="PTHR43569:SF2">
    <property type="entry name" value="AMIDOHYDROLASE-RELATED DOMAIN-CONTAINING PROTEIN"/>
    <property type="match status" value="1"/>
</dbReference>
<dbReference type="Proteomes" id="UP000004386">
    <property type="component" value="Unassembled WGS sequence"/>
</dbReference>
<organism evidence="3 4">
    <name type="scientific">Brucella intermedia LMG 3301</name>
    <dbReference type="NCBI Taxonomy" id="641118"/>
    <lineage>
        <taxon>Bacteria</taxon>
        <taxon>Pseudomonadati</taxon>
        <taxon>Pseudomonadota</taxon>
        <taxon>Alphaproteobacteria</taxon>
        <taxon>Hyphomicrobiales</taxon>
        <taxon>Brucellaceae</taxon>
        <taxon>Brucella/Ochrobactrum group</taxon>
        <taxon>Brucella</taxon>
    </lineage>
</organism>
<keyword evidence="3" id="KW-0378">Hydrolase</keyword>
<dbReference type="InterPro" id="IPR006680">
    <property type="entry name" value="Amidohydro-rel"/>
</dbReference>
<dbReference type="AlphaFoldDB" id="C4WH50"/>
<feature type="domain" description="Amidohydrolase-related" evidence="2">
    <location>
        <begin position="19"/>
        <end position="298"/>
    </location>
</feature>
<comment type="similarity">
    <text evidence="1">Belongs to the metallo-dependent hydrolases superfamily.</text>
</comment>
<dbReference type="Pfam" id="PF04909">
    <property type="entry name" value="Amidohydro_2"/>
    <property type="match status" value="1"/>
</dbReference>
<accession>C4WH50</accession>
<evidence type="ECO:0000313" key="3">
    <source>
        <dbReference type="EMBL" id="EEQ94914.1"/>
    </source>
</evidence>
<dbReference type="PANTHER" id="PTHR43569">
    <property type="entry name" value="AMIDOHYDROLASE"/>
    <property type="match status" value="1"/>
</dbReference>
<dbReference type="Gene3D" id="3.20.20.140">
    <property type="entry name" value="Metal-dependent hydrolases"/>
    <property type="match status" value="1"/>
</dbReference>
<dbReference type="HOGENOM" id="CLU_044590_3_0_5"/>
<name>C4WH50_9HYPH</name>
<dbReference type="EMBL" id="ACQA01000001">
    <property type="protein sequence ID" value="EEQ94914.1"/>
    <property type="molecule type" value="Genomic_DNA"/>
</dbReference>
<sequence>MKTLFFFETIREEDVFMIIDTHLHLIDKSALNYPWLDGVPALNRDFLFETYRKQAERCGIEAALHMEVDVAADAIQAETDHIQEISRRSGDFIKGAIASCRPEEPGFAEYLERQRSNPFVKGFRRVLHVVPDDVSEGALFRENIKRLEGTGLTFDLCTLPHQIDKVLALADLAPGVQFVLDHCGVPDIKSGALESWQKGISEISQRDNVTAKISGVVAYADPENWTVDTVRPYVEHVIRSFGWDRVVWGSDWPVCTLATNADAGLSTWVATTHALLEGCSNDEKTRLLSGNAIRLWKL</sequence>
<gene>
    <name evidence="3" type="ORF">OINT_1000251</name>
</gene>